<feature type="signal peptide" evidence="10">
    <location>
        <begin position="1"/>
        <end position="29"/>
    </location>
</feature>
<keyword evidence="6 9" id="KW-0472">Membrane</keyword>
<evidence type="ECO:0000256" key="4">
    <source>
        <dbReference type="ARBA" id="ARBA00022622"/>
    </source>
</evidence>
<evidence type="ECO:0000256" key="1">
    <source>
        <dbReference type="ARBA" id="ARBA00004609"/>
    </source>
</evidence>
<comment type="caution">
    <text evidence="12">The sequence shown here is derived from an EMBL/GenBank/DDBJ whole genome shotgun (WGS) entry which is preliminary data.</text>
</comment>
<dbReference type="PANTHER" id="PTHR31052:SF24">
    <property type="entry name" value="COBRA-LIKE PROTEIN 7"/>
    <property type="match status" value="1"/>
</dbReference>
<keyword evidence="3" id="KW-1003">Cell membrane</keyword>
<keyword evidence="4" id="KW-0336">GPI-anchor</keyword>
<keyword evidence="8" id="KW-0449">Lipoprotein</keyword>
<protein>
    <recommendedName>
        <fullName evidence="11">COBRA C-terminal domain-containing protein</fullName>
    </recommendedName>
</protein>
<dbReference type="InterPro" id="IPR056900">
    <property type="entry name" value="COB_C"/>
</dbReference>
<feature type="domain" description="COBRA C-terminal" evidence="11">
    <location>
        <begin position="422"/>
        <end position="633"/>
    </location>
</feature>
<dbReference type="Proteomes" id="UP001630127">
    <property type="component" value="Unassembled WGS sequence"/>
</dbReference>
<keyword evidence="13" id="KW-1185">Reference proteome</keyword>
<keyword evidence="7" id="KW-0325">Glycoprotein</keyword>
<proteinExistence type="inferred from homology"/>
<name>A0ABD2Y2W7_9GENT</name>
<evidence type="ECO:0000256" key="2">
    <source>
        <dbReference type="ARBA" id="ARBA00005507"/>
    </source>
</evidence>
<accession>A0ABD2Y2W7</accession>
<evidence type="ECO:0000256" key="9">
    <source>
        <dbReference type="SAM" id="Phobius"/>
    </source>
</evidence>
<dbReference type="Pfam" id="PF25079">
    <property type="entry name" value="COB_C"/>
    <property type="match status" value="1"/>
</dbReference>
<evidence type="ECO:0000259" key="11">
    <source>
        <dbReference type="Pfam" id="PF25079"/>
    </source>
</evidence>
<evidence type="ECO:0000256" key="7">
    <source>
        <dbReference type="ARBA" id="ARBA00023180"/>
    </source>
</evidence>
<evidence type="ECO:0000256" key="5">
    <source>
        <dbReference type="ARBA" id="ARBA00022729"/>
    </source>
</evidence>
<evidence type="ECO:0000313" key="12">
    <source>
        <dbReference type="EMBL" id="KAL3501838.1"/>
    </source>
</evidence>
<dbReference type="PANTHER" id="PTHR31052">
    <property type="entry name" value="COBRA-LIKE PROTEIN 7"/>
    <property type="match status" value="1"/>
</dbReference>
<keyword evidence="9" id="KW-1133">Transmembrane helix</keyword>
<sequence length="662" mass="72452">MAKIFTSLNPIITLIVLILKISIFPTSNSQPQKPSATPNGVCNGIVISYIYNNGYQIPPILLPSAPNDQPYRFESTLTVLNAGFEQLKNWKVFVGFQHGEFLYSASNAVLEDGTILPGNVSSGAVFMGSPVTDLMTSVETAGDFNQMTARVQLVGTQFGVPPSNGPLPSNITLANDGYLCSGSKMPQGANITQVCCIKDLDATSNITTDQESPLQDGDISILYDVTSVYETNYWAQVTISNQNPISRLDNWQLTWEWIRNEFINTMKGAYPTVVDTTDCVFGPQAEYYKELDFSTVLNCERRPTIIDLPLDRTNDTNLGMIPFCCRNGTILPATLDPTKSKSAFKMQVYKMRPDLNRTQINPPMNWMINSTTGSEYQCGQPVRVSSSLFPNPQGLISQVAAVASWQVVCNISRTQFPAKKPNCCVSFSSFFNESVIPCNTCACGCNPNPGNMCNATAPALLLPSEALLVPFDNRTKKAKAFADLQHRDIPNPLPCGDNCGVSINWHLLADFEDGWTARITLFNWGDTNIVDWSAAVELDKAMPGFEAVYSINGTALPDFNNTLFLYGFPGLNYLVAESKARNPKKDPPIPGSQQSVISFKKKKTPGFNVARGDGFPTKVYFNGEECSLPTMLPISFSHGIEAAATGITILLSLLVLAALYFQ</sequence>
<organism evidence="12 13">
    <name type="scientific">Cinchona calisaya</name>
    <dbReference type="NCBI Taxonomy" id="153742"/>
    <lineage>
        <taxon>Eukaryota</taxon>
        <taxon>Viridiplantae</taxon>
        <taxon>Streptophyta</taxon>
        <taxon>Embryophyta</taxon>
        <taxon>Tracheophyta</taxon>
        <taxon>Spermatophyta</taxon>
        <taxon>Magnoliopsida</taxon>
        <taxon>eudicotyledons</taxon>
        <taxon>Gunneridae</taxon>
        <taxon>Pentapetalae</taxon>
        <taxon>asterids</taxon>
        <taxon>lamiids</taxon>
        <taxon>Gentianales</taxon>
        <taxon>Rubiaceae</taxon>
        <taxon>Cinchonoideae</taxon>
        <taxon>Cinchoneae</taxon>
        <taxon>Cinchona</taxon>
    </lineage>
</organism>
<reference evidence="12 13" key="1">
    <citation type="submission" date="2024-11" db="EMBL/GenBank/DDBJ databases">
        <title>A near-complete genome assembly of Cinchona calisaya.</title>
        <authorList>
            <person name="Lian D.C."/>
            <person name="Zhao X.W."/>
            <person name="Wei L."/>
        </authorList>
    </citation>
    <scope>NUCLEOTIDE SEQUENCE [LARGE SCALE GENOMIC DNA]</scope>
    <source>
        <tissue evidence="12">Nenye</tissue>
    </source>
</reference>
<evidence type="ECO:0000256" key="8">
    <source>
        <dbReference type="ARBA" id="ARBA00023288"/>
    </source>
</evidence>
<evidence type="ECO:0000256" key="10">
    <source>
        <dbReference type="SAM" id="SignalP"/>
    </source>
</evidence>
<keyword evidence="5 10" id="KW-0732">Signal</keyword>
<dbReference type="GO" id="GO:0098552">
    <property type="term" value="C:side of membrane"/>
    <property type="evidence" value="ECO:0007669"/>
    <property type="project" value="UniProtKB-KW"/>
</dbReference>
<comment type="similarity">
    <text evidence="2">Belongs to the COBRA family.</text>
</comment>
<evidence type="ECO:0000313" key="13">
    <source>
        <dbReference type="Proteomes" id="UP001630127"/>
    </source>
</evidence>
<evidence type="ECO:0000256" key="6">
    <source>
        <dbReference type="ARBA" id="ARBA00023136"/>
    </source>
</evidence>
<dbReference type="Pfam" id="PF04833">
    <property type="entry name" value="COBRA"/>
    <property type="match status" value="1"/>
</dbReference>
<dbReference type="AlphaFoldDB" id="A0ABD2Y2W7"/>
<feature type="transmembrane region" description="Helical" evidence="9">
    <location>
        <begin position="642"/>
        <end position="661"/>
    </location>
</feature>
<feature type="chain" id="PRO_5044837569" description="COBRA C-terminal domain-containing protein" evidence="10">
    <location>
        <begin position="30"/>
        <end position="662"/>
    </location>
</feature>
<dbReference type="EMBL" id="JBJUIK010000015">
    <property type="protein sequence ID" value="KAL3501838.1"/>
    <property type="molecule type" value="Genomic_DNA"/>
</dbReference>
<comment type="subcellular location">
    <subcellularLocation>
        <location evidence="1">Cell membrane</location>
        <topology evidence="1">Lipid-anchor</topology>
        <topology evidence="1">GPI-anchor</topology>
    </subcellularLocation>
</comment>
<gene>
    <name evidence="12" type="ORF">ACH5RR_036287</name>
</gene>
<dbReference type="GO" id="GO:0005886">
    <property type="term" value="C:plasma membrane"/>
    <property type="evidence" value="ECO:0007669"/>
    <property type="project" value="UniProtKB-SubCell"/>
</dbReference>
<dbReference type="InterPro" id="IPR006918">
    <property type="entry name" value="COBRA_pln"/>
</dbReference>
<keyword evidence="9" id="KW-0812">Transmembrane</keyword>
<evidence type="ECO:0000256" key="3">
    <source>
        <dbReference type="ARBA" id="ARBA00022475"/>
    </source>
</evidence>